<dbReference type="AlphaFoldDB" id="A0A974PPH0"/>
<evidence type="ECO:0000313" key="9">
    <source>
        <dbReference type="Proteomes" id="UP000596427"/>
    </source>
</evidence>
<sequence length="404" mass="43964">MAERDTTDPRIPVTVLTGFLGAGKTTLLNRLVSHPDMTGTALLINEFGAVGIDHHLVERIGETMVLLDSGCVCCTVRGDLVEALEQLHGKLARQQIPPVRRVVIETTGLADPVPVLWTLMEQRFVAARFRCDGVVTLVDTGLGAEQLDRHEEARRQVGMADRILLTKADLSDRSARERLDARLDVLNPSAPRLAVTHGEVEPRRILGAGLYAPGSLPEEVARWVAETEAAARDNIAPPSVHAEGAPSVSFTCFFGRQVPWRGFSVAMGEILAEYGSRLLRVKGLMNVAGLSGPVVLQCVERVAYPPVRLPRWPADGTRFDMRGRLVFIGRDLPEAAVDDIRRRLADLPGDTAALRAVAKAPLLPTRCWLATRMPTQSQSAFETGGWHINPLRLGAATRQAAEAS</sequence>
<evidence type="ECO:0000256" key="1">
    <source>
        <dbReference type="ARBA" id="ARBA00022741"/>
    </source>
</evidence>
<keyword evidence="9" id="KW-1185">Reference proteome</keyword>
<dbReference type="GO" id="GO:0000166">
    <property type="term" value="F:nucleotide binding"/>
    <property type="evidence" value="ECO:0007669"/>
    <property type="project" value="UniProtKB-KW"/>
</dbReference>
<name>A0A974PPH0_9HYPH</name>
<comment type="catalytic activity">
    <reaction evidence="6">
        <text>GTP + H2O = GDP + phosphate + H(+)</text>
        <dbReference type="Rhea" id="RHEA:19669"/>
        <dbReference type="ChEBI" id="CHEBI:15377"/>
        <dbReference type="ChEBI" id="CHEBI:15378"/>
        <dbReference type="ChEBI" id="CHEBI:37565"/>
        <dbReference type="ChEBI" id="CHEBI:43474"/>
        <dbReference type="ChEBI" id="CHEBI:58189"/>
    </reaction>
    <physiologicalReaction direction="left-to-right" evidence="6">
        <dbReference type="Rhea" id="RHEA:19670"/>
    </physiologicalReaction>
</comment>
<dbReference type="Proteomes" id="UP000596427">
    <property type="component" value="Chromosome"/>
</dbReference>
<comment type="similarity">
    <text evidence="4">Belongs to the SIMIBI class G3E GTPase family. ZNG1 subfamily.</text>
</comment>
<evidence type="ECO:0000259" key="7">
    <source>
        <dbReference type="SMART" id="SM00833"/>
    </source>
</evidence>
<feature type="domain" description="CobW C-terminal" evidence="7">
    <location>
        <begin position="247"/>
        <end position="345"/>
    </location>
</feature>
<reference evidence="8 9" key="1">
    <citation type="submission" date="2020-10" db="EMBL/GenBank/DDBJ databases">
        <title>Degradation of 1,4-Dioxane by Xanthobacter sp. YN2, via a Novel Group-2 Soluble Di-Iron Monooxygenase.</title>
        <authorList>
            <person name="Ma F."/>
            <person name="Wang Y."/>
            <person name="Yang J."/>
            <person name="Guo H."/>
            <person name="Su D."/>
            <person name="Yu L."/>
        </authorList>
    </citation>
    <scope>NUCLEOTIDE SEQUENCE [LARGE SCALE GENOMIC DNA]</scope>
    <source>
        <strain evidence="8 9">YN2</strain>
    </source>
</reference>
<evidence type="ECO:0000256" key="3">
    <source>
        <dbReference type="ARBA" id="ARBA00023186"/>
    </source>
</evidence>
<evidence type="ECO:0000256" key="5">
    <source>
        <dbReference type="ARBA" id="ARBA00045658"/>
    </source>
</evidence>
<dbReference type="PANTHER" id="PTHR13748">
    <property type="entry name" value="COBW-RELATED"/>
    <property type="match status" value="1"/>
</dbReference>
<dbReference type="Pfam" id="PF07683">
    <property type="entry name" value="CobW_C"/>
    <property type="match status" value="1"/>
</dbReference>
<dbReference type="SMART" id="SM00833">
    <property type="entry name" value="CobW_C"/>
    <property type="match status" value="1"/>
</dbReference>
<dbReference type="InterPro" id="IPR051316">
    <property type="entry name" value="Zinc-reg_GTPase_activator"/>
</dbReference>
<evidence type="ECO:0000256" key="4">
    <source>
        <dbReference type="ARBA" id="ARBA00034320"/>
    </source>
</evidence>
<protein>
    <submittedName>
        <fullName evidence="8">GTP-binding protein</fullName>
    </submittedName>
</protein>
<keyword evidence="2" id="KW-0378">Hydrolase</keyword>
<dbReference type="EMBL" id="CP063362">
    <property type="protein sequence ID" value="QRG06934.1"/>
    <property type="molecule type" value="Genomic_DNA"/>
</dbReference>
<evidence type="ECO:0000313" key="8">
    <source>
        <dbReference type="EMBL" id="QRG06934.1"/>
    </source>
</evidence>
<evidence type="ECO:0000256" key="6">
    <source>
        <dbReference type="ARBA" id="ARBA00049117"/>
    </source>
</evidence>
<evidence type="ECO:0000256" key="2">
    <source>
        <dbReference type="ARBA" id="ARBA00022801"/>
    </source>
</evidence>
<dbReference type="Pfam" id="PF02492">
    <property type="entry name" value="cobW"/>
    <property type="match status" value="1"/>
</dbReference>
<dbReference type="SUPFAM" id="SSF52540">
    <property type="entry name" value="P-loop containing nucleoside triphosphate hydrolases"/>
    <property type="match status" value="1"/>
</dbReference>
<gene>
    <name evidence="8" type="ORF">EZH22_00255</name>
</gene>
<dbReference type="Gene3D" id="3.30.1220.10">
    <property type="entry name" value="CobW-like, C-terminal domain"/>
    <property type="match status" value="1"/>
</dbReference>
<dbReference type="RefSeq" id="WP_203193844.1">
    <property type="nucleotide sequence ID" value="NZ_CP063362.1"/>
</dbReference>
<dbReference type="SUPFAM" id="SSF90002">
    <property type="entry name" value="Hypothetical protein YjiA, C-terminal domain"/>
    <property type="match status" value="1"/>
</dbReference>
<dbReference type="InterPro" id="IPR003495">
    <property type="entry name" value="CobW/HypB/UreG_nucleotide-bd"/>
</dbReference>
<dbReference type="Gene3D" id="3.40.50.300">
    <property type="entry name" value="P-loop containing nucleotide triphosphate hydrolases"/>
    <property type="match status" value="1"/>
</dbReference>
<dbReference type="InterPro" id="IPR027417">
    <property type="entry name" value="P-loop_NTPase"/>
</dbReference>
<accession>A0A974PPH0</accession>
<dbReference type="GO" id="GO:0005737">
    <property type="term" value="C:cytoplasm"/>
    <property type="evidence" value="ECO:0007669"/>
    <property type="project" value="TreeGrafter"/>
</dbReference>
<dbReference type="InterPro" id="IPR036627">
    <property type="entry name" value="CobW-likC_sf"/>
</dbReference>
<dbReference type="CDD" id="cd03112">
    <property type="entry name" value="CobW-like"/>
    <property type="match status" value="1"/>
</dbReference>
<dbReference type="InterPro" id="IPR011629">
    <property type="entry name" value="CobW-like_C"/>
</dbReference>
<dbReference type="GO" id="GO:0016787">
    <property type="term" value="F:hydrolase activity"/>
    <property type="evidence" value="ECO:0007669"/>
    <property type="project" value="UniProtKB-KW"/>
</dbReference>
<keyword evidence="3" id="KW-0143">Chaperone</keyword>
<dbReference type="KEGG" id="xdi:EZH22_00255"/>
<organism evidence="8 9">
    <name type="scientific">Xanthobacter dioxanivorans</name>
    <dbReference type="NCBI Taxonomy" id="2528964"/>
    <lineage>
        <taxon>Bacteria</taxon>
        <taxon>Pseudomonadati</taxon>
        <taxon>Pseudomonadota</taxon>
        <taxon>Alphaproteobacteria</taxon>
        <taxon>Hyphomicrobiales</taxon>
        <taxon>Xanthobacteraceae</taxon>
        <taxon>Xanthobacter</taxon>
    </lineage>
</organism>
<proteinExistence type="inferred from homology"/>
<keyword evidence="1" id="KW-0547">Nucleotide-binding</keyword>
<comment type="function">
    <text evidence="5">Zinc chaperone that directly transfers zinc cofactor to target proteins, thereby activating them. Zinc is transferred from the CXCC motif in the GTPase domain to the zinc binding site in target proteins in a process requiring GTP hydrolysis.</text>
</comment>
<dbReference type="PANTHER" id="PTHR13748:SF62">
    <property type="entry name" value="COBW DOMAIN-CONTAINING PROTEIN"/>
    <property type="match status" value="1"/>
</dbReference>